<evidence type="ECO:0000313" key="11">
    <source>
        <dbReference type="EMBL" id="MFD1411601.1"/>
    </source>
</evidence>
<dbReference type="EC" id="2.7.7.3" evidence="9"/>
<protein>
    <recommendedName>
        <fullName evidence="9">Phosphopantetheine adenylyltransferase</fullName>
        <ecNumber evidence="9">2.7.7.3</ecNumber>
    </recommendedName>
    <alternativeName>
        <fullName evidence="9">Dephospho-CoA pyrophosphorylase</fullName>
    </alternativeName>
    <alternativeName>
        <fullName evidence="9">Pantetheine-phosphate adenylyltransferase</fullName>
        <shortName evidence="9">PPAT</shortName>
    </alternativeName>
</protein>
<keyword evidence="4 9" id="KW-0547">Nucleotide-binding</keyword>
<feature type="domain" description="Cytidyltransferase-like" evidence="10">
    <location>
        <begin position="6"/>
        <end position="135"/>
    </location>
</feature>
<comment type="pathway">
    <text evidence="9">Cofactor biosynthesis; coenzyme A biosynthesis; CoA from (R)-pantothenate: step 4/5.</text>
</comment>
<dbReference type="NCBIfam" id="TIGR00125">
    <property type="entry name" value="cyt_tran_rel"/>
    <property type="match status" value="1"/>
</dbReference>
<dbReference type="EMBL" id="JBHTOH010000083">
    <property type="protein sequence ID" value="MFD1411601.1"/>
    <property type="molecule type" value="Genomic_DNA"/>
</dbReference>
<proteinExistence type="inferred from homology"/>
<keyword evidence="2 9" id="KW-0808">Transferase</keyword>
<comment type="subcellular location">
    <subcellularLocation>
        <location evidence="9">Cytoplasm</location>
    </subcellularLocation>
</comment>
<evidence type="ECO:0000256" key="1">
    <source>
        <dbReference type="ARBA" id="ARBA00022490"/>
    </source>
</evidence>
<dbReference type="InterPro" id="IPR001980">
    <property type="entry name" value="PPAT"/>
</dbReference>
<keyword evidence="7 9" id="KW-0173">Coenzyme A biosynthesis</keyword>
<comment type="subunit">
    <text evidence="9">Homohexamer.</text>
</comment>
<dbReference type="SUPFAM" id="SSF52374">
    <property type="entry name" value="Nucleotidylyl transferase"/>
    <property type="match status" value="1"/>
</dbReference>
<feature type="binding site" evidence="9">
    <location>
        <position position="42"/>
    </location>
    <ligand>
        <name>substrate</name>
    </ligand>
</feature>
<dbReference type="PANTHER" id="PTHR21342">
    <property type="entry name" value="PHOSPHOPANTETHEINE ADENYLYLTRANSFERASE"/>
    <property type="match status" value="1"/>
</dbReference>
<feature type="site" description="Transition state stabilizer" evidence="9">
    <location>
        <position position="18"/>
    </location>
</feature>
<evidence type="ECO:0000256" key="2">
    <source>
        <dbReference type="ARBA" id="ARBA00022679"/>
    </source>
</evidence>
<evidence type="ECO:0000256" key="9">
    <source>
        <dbReference type="HAMAP-Rule" id="MF_00151"/>
    </source>
</evidence>
<feature type="binding site" evidence="9">
    <location>
        <begin position="90"/>
        <end position="92"/>
    </location>
    <ligand>
        <name>ATP</name>
        <dbReference type="ChEBI" id="CHEBI:30616"/>
    </ligand>
</feature>
<accession>A0ABW4BMZ1</accession>
<dbReference type="RefSeq" id="WP_125650587.1">
    <property type="nucleotide sequence ID" value="NZ_JBHTOH010000083.1"/>
</dbReference>
<evidence type="ECO:0000313" key="12">
    <source>
        <dbReference type="Proteomes" id="UP001597191"/>
    </source>
</evidence>
<sequence>MTKIALFAGSFDPFTLGHLATLQQALKVFDQVIIAVMTNNSKHYTLSVTERTEIIEDATKDLQQVRVVARPATLTTSLAQEVGAAFLVRGIRNAADLTYESGVAAMNRSLAPEIETILLLADPKLAYVSSSMIKEVVRFGGDVSSYLTPMASALLQESLRG</sequence>
<evidence type="ECO:0000256" key="4">
    <source>
        <dbReference type="ARBA" id="ARBA00022741"/>
    </source>
</evidence>
<dbReference type="InterPro" id="IPR004821">
    <property type="entry name" value="Cyt_trans-like"/>
</dbReference>
<evidence type="ECO:0000256" key="7">
    <source>
        <dbReference type="ARBA" id="ARBA00022993"/>
    </source>
</evidence>
<dbReference type="InterPro" id="IPR014729">
    <property type="entry name" value="Rossmann-like_a/b/a_fold"/>
</dbReference>
<evidence type="ECO:0000256" key="3">
    <source>
        <dbReference type="ARBA" id="ARBA00022695"/>
    </source>
</evidence>
<name>A0ABW4BMZ1_9LACO</name>
<comment type="caution">
    <text evidence="11">The sequence shown here is derived from an EMBL/GenBank/DDBJ whole genome shotgun (WGS) entry which is preliminary data.</text>
</comment>
<feature type="binding site" evidence="9">
    <location>
        <position position="10"/>
    </location>
    <ligand>
        <name>substrate</name>
    </ligand>
</feature>
<keyword evidence="3 9" id="KW-0548">Nucleotidyltransferase</keyword>
<evidence type="ECO:0000256" key="6">
    <source>
        <dbReference type="ARBA" id="ARBA00022842"/>
    </source>
</evidence>
<keyword evidence="12" id="KW-1185">Reference proteome</keyword>
<feature type="binding site" evidence="9">
    <location>
        <position position="89"/>
    </location>
    <ligand>
        <name>substrate</name>
    </ligand>
</feature>
<dbReference type="HAMAP" id="MF_00151">
    <property type="entry name" value="PPAT_bact"/>
    <property type="match status" value="1"/>
</dbReference>
<feature type="binding site" evidence="9">
    <location>
        <begin position="125"/>
        <end position="131"/>
    </location>
    <ligand>
        <name>ATP</name>
        <dbReference type="ChEBI" id="CHEBI:30616"/>
    </ligand>
</feature>
<dbReference type="PANTHER" id="PTHR21342:SF1">
    <property type="entry name" value="PHOSPHOPANTETHEINE ADENYLYLTRANSFERASE"/>
    <property type="match status" value="1"/>
</dbReference>
<evidence type="ECO:0000256" key="8">
    <source>
        <dbReference type="ARBA" id="ARBA00029346"/>
    </source>
</evidence>
<feature type="binding site" evidence="9">
    <location>
        <begin position="10"/>
        <end position="11"/>
    </location>
    <ligand>
        <name>ATP</name>
        <dbReference type="ChEBI" id="CHEBI:30616"/>
    </ligand>
</feature>
<evidence type="ECO:0000259" key="10">
    <source>
        <dbReference type="Pfam" id="PF01467"/>
    </source>
</evidence>
<comment type="similarity">
    <text evidence="9">Belongs to the bacterial CoaD family.</text>
</comment>
<reference evidence="12" key="1">
    <citation type="journal article" date="2019" name="Int. J. Syst. Evol. Microbiol.">
        <title>The Global Catalogue of Microorganisms (GCM) 10K type strain sequencing project: providing services to taxonomists for standard genome sequencing and annotation.</title>
        <authorList>
            <consortium name="The Broad Institute Genomics Platform"/>
            <consortium name="The Broad Institute Genome Sequencing Center for Infectious Disease"/>
            <person name="Wu L."/>
            <person name="Ma J."/>
        </authorList>
    </citation>
    <scope>NUCLEOTIDE SEQUENCE [LARGE SCALE GENOMIC DNA]</scope>
    <source>
        <strain evidence="12">CCM 8937</strain>
    </source>
</reference>
<feature type="binding site" evidence="9">
    <location>
        <position position="18"/>
    </location>
    <ligand>
        <name>ATP</name>
        <dbReference type="ChEBI" id="CHEBI:30616"/>
    </ligand>
</feature>
<dbReference type="Pfam" id="PF01467">
    <property type="entry name" value="CTP_transf_like"/>
    <property type="match status" value="1"/>
</dbReference>
<dbReference type="Proteomes" id="UP001597191">
    <property type="component" value="Unassembled WGS sequence"/>
</dbReference>
<feature type="binding site" evidence="9">
    <location>
        <position position="75"/>
    </location>
    <ligand>
        <name>substrate</name>
    </ligand>
</feature>
<gene>
    <name evidence="9 11" type="primary">coaD</name>
    <name evidence="11" type="ORF">ACFQ4R_08400</name>
</gene>
<dbReference type="GO" id="GO:0004595">
    <property type="term" value="F:pantetheine-phosphate adenylyltransferase activity"/>
    <property type="evidence" value="ECO:0007669"/>
    <property type="project" value="UniProtKB-EC"/>
</dbReference>
<organism evidence="11 12">
    <name type="scientific">Lapidilactobacillus gannanensis</name>
    <dbReference type="NCBI Taxonomy" id="2486002"/>
    <lineage>
        <taxon>Bacteria</taxon>
        <taxon>Bacillati</taxon>
        <taxon>Bacillota</taxon>
        <taxon>Bacilli</taxon>
        <taxon>Lactobacillales</taxon>
        <taxon>Lactobacillaceae</taxon>
        <taxon>Lapidilactobacillus</taxon>
    </lineage>
</organism>
<dbReference type="Gene3D" id="3.40.50.620">
    <property type="entry name" value="HUPs"/>
    <property type="match status" value="1"/>
</dbReference>
<dbReference type="PRINTS" id="PR01020">
    <property type="entry name" value="LPSBIOSNTHSS"/>
</dbReference>
<keyword evidence="5 9" id="KW-0067">ATP-binding</keyword>
<keyword evidence="1 9" id="KW-0963">Cytoplasm</keyword>
<dbReference type="NCBIfam" id="TIGR01510">
    <property type="entry name" value="coaD_prev_kdtB"/>
    <property type="match status" value="1"/>
</dbReference>
<comment type="cofactor">
    <cofactor evidence="9">
        <name>Mg(2+)</name>
        <dbReference type="ChEBI" id="CHEBI:18420"/>
    </cofactor>
</comment>
<feature type="binding site" evidence="9">
    <location>
        <position position="100"/>
    </location>
    <ligand>
        <name>ATP</name>
        <dbReference type="ChEBI" id="CHEBI:30616"/>
    </ligand>
</feature>
<comment type="function">
    <text evidence="9">Reversibly transfers an adenylyl group from ATP to 4'-phosphopantetheine, yielding dephospho-CoA (dPCoA) and pyrophosphate.</text>
</comment>
<keyword evidence="6 9" id="KW-0460">Magnesium</keyword>
<evidence type="ECO:0000256" key="5">
    <source>
        <dbReference type="ARBA" id="ARBA00022840"/>
    </source>
</evidence>
<comment type="catalytic activity">
    <reaction evidence="8 9">
        <text>(R)-4'-phosphopantetheine + ATP + H(+) = 3'-dephospho-CoA + diphosphate</text>
        <dbReference type="Rhea" id="RHEA:19801"/>
        <dbReference type="ChEBI" id="CHEBI:15378"/>
        <dbReference type="ChEBI" id="CHEBI:30616"/>
        <dbReference type="ChEBI" id="CHEBI:33019"/>
        <dbReference type="ChEBI" id="CHEBI:57328"/>
        <dbReference type="ChEBI" id="CHEBI:61723"/>
        <dbReference type="EC" id="2.7.7.3"/>
    </reaction>
</comment>